<dbReference type="PANTHER" id="PTHR30055:SF238">
    <property type="entry name" value="MYCOFACTOCIN BIOSYNTHESIS TRANSCRIPTIONAL REGULATOR MFTR-RELATED"/>
    <property type="match status" value="1"/>
</dbReference>
<feature type="domain" description="HTH tetR-type" evidence="5">
    <location>
        <begin position="10"/>
        <end position="70"/>
    </location>
</feature>
<evidence type="ECO:0000256" key="3">
    <source>
        <dbReference type="ARBA" id="ARBA00023163"/>
    </source>
</evidence>
<name>A0ABZ1E6I3_9RHOB</name>
<keyword evidence="7" id="KW-1185">Reference proteome</keyword>
<protein>
    <submittedName>
        <fullName evidence="6">TetR/AcrR family transcriptional regulator</fullName>
    </submittedName>
</protein>
<dbReference type="SUPFAM" id="SSF46689">
    <property type="entry name" value="Homeodomain-like"/>
    <property type="match status" value="1"/>
</dbReference>
<organism evidence="6 7">
    <name type="scientific">Thioclava litoralis</name>
    <dbReference type="NCBI Taxonomy" id="3076557"/>
    <lineage>
        <taxon>Bacteria</taxon>
        <taxon>Pseudomonadati</taxon>
        <taxon>Pseudomonadota</taxon>
        <taxon>Alphaproteobacteria</taxon>
        <taxon>Rhodobacterales</taxon>
        <taxon>Paracoccaceae</taxon>
        <taxon>Thioclava</taxon>
    </lineage>
</organism>
<gene>
    <name evidence="6" type="ORF">RPE78_17205</name>
</gene>
<keyword evidence="6" id="KW-0614">Plasmid</keyword>
<evidence type="ECO:0000313" key="7">
    <source>
        <dbReference type="Proteomes" id="UP001623290"/>
    </source>
</evidence>
<sequence>MSDLRSRRKAEMAQVIQQATIDLSRDYGFDAITTEMISQQAGISARTFFNYYANKEAALFGQVPFLTDEICRTLVPGSGFLADDLYQLLRAMMMRAVPRKAELAIIVPALQTQPKVLKVYMAERAAMSERLAQMLEDRLPESTQLFRAVLAEMLMSASWNGIMAWLENRVTSDMALEQGWRAICEIAQLFVGPEAPGPSSP</sequence>
<evidence type="ECO:0000313" key="6">
    <source>
        <dbReference type="EMBL" id="WRY35594.1"/>
    </source>
</evidence>
<accession>A0ABZ1E6I3</accession>
<feature type="DNA-binding region" description="H-T-H motif" evidence="4">
    <location>
        <begin position="33"/>
        <end position="52"/>
    </location>
</feature>
<keyword evidence="3" id="KW-0804">Transcription</keyword>
<dbReference type="PROSITE" id="PS50977">
    <property type="entry name" value="HTH_TETR_2"/>
    <property type="match status" value="1"/>
</dbReference>
<dbReference type="PANTHER" id="PTHR30055">
    <property type="entry name" value="HTH-TYPE TRANSCRIPTIONAL REGULATOR RUTR"/>
    <property type="match status" value="1"/>
</dbReference>
<proteinExistence type="predicted"/>
<dbReference type="InterPro" id="IPR001647">
    <property type="entry name" value="HTH_TetR"/>
</dbReference>
<dbReference type="Gene3D" id="1.10.357.10">
    <property type="entry name" value="Tetracycline Repressor, domain 2"/>
    <property type="match status" value="1"/>
</dbReference>
<dbReference type="Pfam" id="PF00440">
    <property type="entry name" value="TetR_N"/>
    <property type="match status" value="1"/>
</dbReference>
<reference evidence="6 7" key="1">
    <citation type="submission" date="2023-09" db="EMBL/GenBank/DDBJ databases">
        <title>Thioclava shenzhenensis sp. nov., a multidrug resistant bacteria-antagonizing species isolated from coastal seawater.</title>
        <authorList>
            <person name="Long M."/>
        </authorList>
    </citation>
    <scope>NUCLEOTIDE SEQUENCE [LARGE SCALE GENOMIC DNA]</scope>
    <source>
        <strain evidence="6 7">FTW29</strain>
        <plasmid evidence="6 7">unnamed2</plasmid>
    </source>
</reference>
<dbReference type="InterPro" id="IPR009057">
    <property type="entry name" value="Homeodomain-like_sf"/>
</dbReference>
<geneLocation type="plasmid" evidence="6 7">
    <name>unnamed2</name>
</geneLocation>
<evidence type="ECO:0000256" key="1">
    <source>
        <dbReference type="ARBA" id="ARBA00023015"/>
    </source>
</evidence>
<keyword evidence="1" id="KW-0805">Transcription regulation</keyword>
<evidence type="ECO:0000256" key="4">
    <source>
        <dbReference type="PROSITE-ProRule" id="PRU00335"/>
    </source>
</evidence>
<evidence type="ECO:0000259" key="5">
    <source>
        <dbReference type="PROSITE" id="PS50977"/>
    </source>
</evidence>
<dbReference type="InterPro" id="IPR050109">
    <property type="entry name" value="HTH-type_TetR-like_transc_reg"/>
</dbReference>
<evidence type="ECO:0000256" key="2">
    <source>
        <dbReference type="ARBA" id="ARBA00023125"/>
    </source>
</evidence>
<dbReference type="RefSeq" id="WP_330629322.1">
    <property type="nucleotide sequence ID" value="NZ_CP135445.1"/>
</dbReference>
<keyword evidence="2 4" id="KW-0238">DNA-binding</keyword>
<dbReference type="EMBL" id="CP135445">
    <property type="protein sequence ID" value="WRY35594.1"/>
    <property type="molecule type" value="Genomic_DNA"/>
</dbReference>
<dbReference type="Proteomes" id="UP001623290">
    <property type="component" value="Plasmid unnamed2"/>
</dbReference>